<sequence>MIRSVLYLTPKDGDHDRLVDYFRENRVLEVAVEFPGCLSAELQVPEVSSAPALVTALWTSAADYANWVSYPWRMTSGTGIRDVLASDDDGEAGGDVYRVAISVGSEEQAS</sequence>
<protein>
    <recommendedName>
        <fullName evidence="1">ABM domain-containing protein</fullName>
    </recommendedName>
</protein>
<dbReference type="SUPFAM" id="SSF54909">
    <property type="entry name" value="Dimeric alpha+beta barrel"/>
    <property type="match status" value="1"/>
</dbReference>
<organism evidence="2 3">
    <name type="scientific">Microbacterium pseudoresistens</name>
    <dbReference type="NCBI Taxonomy" id="640634"/>
    <lineage>
        <taxon>Bacteria</taxon>
        <taxon>Bacillati</taxon>
        <taxon>Actinomycetota</taxon>
        <taxon>Actinomycetes</taxon>
        <taxon>Micrococcales</taxon>
        <taxon>Microbacteriaceae</taxon>
        <taxon>Microbacterium</taxon>
    </lineage>
</organism>
<dbReference type="AlphaFoldDB" id="A0A7Y9ETK4"/>
<comment type="caution">
    <text evidence="2">The sequence shown here is derived from an EMBL/GenBank/DDBJ whole genome shotgun (WGS) entry which is preliminary data.</text>
</comment>
<evidence type="ECO:0000313" key="3">
    <source>
        <dbReference type="Proteomes" id="UP000552045"/>
    </source>
</evidence>
<proteinExistence type="predicted"/>
<evidence type="ECO:0000313" key="2">
    <source>
        <dbReference type="EMBL" id="NYD53717.1"/>
    </source>
</evidence>
<dbReference type="Proteomes" id="UP000552045">
    <property type="component" value="Unassembled WGS sequence"/>
</dbReference>
<name>A0A7Y9ETK4_9MICO</name>
<keyword evidence="3" id="KW-1185">Reference proteome</keyword>
<dbReference type="RefSeq" id="WP_179431490.1">
    <property type="nucleotide sequence ID" value="NZ_BAABLC010000007.1"/>
</dbReference>
<gene>
    <name evidence="2" type="ORF">BKA02_000772</name>
</gene>
<accession>A0A7Y9ETK4</accession>
<dbReference type="Pfam" id="PF03992">
    <property type="entry name" value="ABM"/>
    <property type="match status" value="1"/>
</dbReference>
<dbReference type="Gene3D" id="3.30.70.100">
    <property type="match status" value="1"/>
</dbReference>
<dbReference type="InterPro" id="IPR011008">
    <property type="entry name" value="Dimeric_a/b-barrel"/>
</dbReference>
<reference evidence="2 3" key="1">
    <citation type="submission" date="2020-07" db="EMBL/GenBank/DDBJ databases">
        <title>Sequencing the genomes of 1000 actinobacteria strains.</title>
        <authorList>
            <person name="Klenk H.-P."/>
        </authorList>
    </citation>
    <scope>NUCLEOTIDE SEQUENCE [LARGE SCALE GENOMIC DNA]</scope>
    <source>
        <strain evidence="2 3">DSM 22185</strain>
    </source>
</reference>
<dbReference type="InterPro" id="IPR007138">
    <property type="entry name" value="ABM_dom"/>
</dbReference>
<feature type="domain" description="ABM" evidence="1">
    <location>
        <begin position="1"/>
        <end position="69"/>
    </location>
</feature>
<dbReference type="EMBL" id="JACCBH010000001">
    <property type="protein sequence ID" value="NYD53717.1"/>
    <property type="molecule type" value="Genomic_DNA"/>
</dbReference>
<evidence type="ECO:0000259" key="1">
    <source>
        <dbReference type="Pfam" id="PF03992"/>
    </source>
</evidence>